<evidence type="ECO:0000256" key="9">
    <source>
        <dbReference type="ARBA" id="ARBA00022777"/>
    </source>
</evidence>
<feature type="domain" description="Histidine kinase" evidence="16">
    <location>
        <begin position="278"/>
        <end position="483"/>
    </location>
</feature>
<evidence type="ECO:0000313" key="19">
    <source>
        <dbReference type="Proteomes" id="UP000676456"/>
    </source>
</evidence>
<comment type="caution">
    <text evidence="18">The sequence shown here is derived from an EMBL/GenBank/DDBJ whole genome shotgun (WGS) entry which is preliminary data.</text>
</comment>
<dbReference type="PANTHER" id="PTHR45528:SF1">
    <property type="entry name" value="SENSOR HISTIDINE KINASE CPXA"/>
    <property type="match status" value="1"/>
</dbReference>
<dbReference type="InterPro" id="IPR050398">
    <property type="entry name" value="HssS/ArlS-like"/>
</dbReference>
<protein>
    <recommendedName>
        <fullName evidence="3">histidine kinase</fullName>
        <ecNumber evidence="3">2.7.13.3</ecNumber>
    </recommendedName>
</protein>
<feature type="coiled-coil region" evidence="14">
    <location>
        <begin position="230"/>
        <end position="271"/>
    </location>
</feature>
<dbReference type="SMART" id="SM00388">
    <property type="entry name" value="HisKA"/>
    <property type="match status" value="1"/>
</dbReference>
<dbReference type="Gene3D" id="3.30.565.10">
    <property type="entry name" value="Histidine kinase-like ATPase, C-terminal domain"/>
    <property type="match status" value="1"/>
</dbReference>
<evidence type="ECO:0000256" key="1">
    <source>
        <dbReference type="ARBA" id="ARBA00000085"/>
    </source>
</evidence>
<dbReference type="AlphaFoldDB" id="A0A942Z4C6"/>
<proteinExistence type="predicted"/>
<keyword evidence="12" id="KW-0902">Two-component regulatory system</keyword>
<dbReference type="InterPro" id="IPR005467">
    <property type="entry name" value="His_kinase_dom"/>
</dbReference>
<keyword evidence="9 18" id="KW-0418">Kinase</keyword>
<evidence type="ECO:0000256" key="14">
    <source>
        <dbReference type="SAM" id="Coils"/>
    </source>
</evidence>
<dbReference type="InterPro" id="IPR003660">
    <property type="entry name" value="HAMP_dom"/>
</dbReference>
<dbReference type="SUPFAM" id="SSF158472">
    <property type="entry name" value="HAMP domain-like"/>
    <property type="match status" value="1"/>
</dbReference>
<dbReference type="SMART" id="SM00387">
    <property type="entry name" value="HATPase_c"/>
    <property type="match status" value="1"/>
</dbReference>
<evidence type="ECO:0000256" key="4">
    <source>
        <dbReference type="ARBA" id="ARBA00022475"/>
    </source>
</evidence>
<evidence type="ECO:0000256" key="3">
    <source>
        <dbReference type="ARBA" id="ARBA00012438"/>
    </source>
</evidence>
<keyword evidence="4" id="KW-1003">Cell membrane</keyword>
<keyword evidence="19" id="KW-1185">Reference proteome</keyword>
<evidence type="ECO:0000256" key="6">
    <source>
        <dbReference type="ARBA" id="ARBA00022679"/>
    </source>
</evidence>
<dbReference type="InterPro" id="IPR003661">
    <property type="entry name" value="HisK_dim/P_dom"/>
</dbReference>
<dbReference type="FunFam" id="1.10.287.130:FF:000001">
    <property type="entry name" value="Two-component sensor histidine kinase"/>
    <property type="match status" value="1"/>
</dbReference>
<keyword evidence="10" id="KW-0067">ATP-binding</keyword>
<dbReference type="PANTHER" id="PTHR45528">
    <property type="entry name" value="SENSOR HISTIDINE KINASE CPXA"/>
    <property type="match status" value="1"/>
</dbReference>
<dbReference type="InterPro" id="IPR036097">
    <property type="entry name" value="HisK_dim/P_sf"/>
</dbReference>
<gene>
    <name evidence="18" type="ORF">KHA91_05720</name>
</gene>
<evidence type="ECO:0000256" key="10">
    <source>
        <dbReference type="ARBA" id="ARBA00022840"/>
    </source>
</evidence>
<dbReference type="EC" id="2.7.13.3" evidence="3"/>
<dbReference type="CDD" id="cd00082">
    <property type="entry name" value="HisKA"/>
    <property type="match status" value="1"/>
</dbReference>
<dbReference type="Proteomes" id="UP000676456">
    <property type="component" value="Unassembled WGS sequence"/>
</dbReference>
<dbReference type="SUPFAM" id="SSF55874">
    <property type="entry name" value="ATPase domain of HSP90 chaperone/DNA topoisomerase II/histidine kinase"/>
    <property type="match status" value="1"/>
</dbReference>
<dbReference type="EMBL" id="JAGYPN010000001">
    <property type="protein sequence ID" value="MBS4222255.1"/>
    <property type="molecule type" value="Genomic_DNA"/>
</dbReference>
<evidence type="ECO:0000256" key="13">
    <source>
        <dbReference type="ARBA" id="ARBA00023136"/>
    </source>
</evidence>
<dbReference type="GO" id="GO:0005886">
    <property type="term" value="C:plasma membrane"/>
    <property type="evidence" value="ECO:0007669"/>
    <property type="project" value="UniProtKB-SubCell"/>
</dbReference>
<accession>A0A942Z4C6</accession>
<dbReference type="RefSeq" id="WP_213097211.1">
    <property type="nucleotide sequence ID" value="NZ_JAGYPN010000001.1"/>
</dbReference>
<dbReference type="PROSITE" id="PS50109">
    <property type="entry name" value="HIS_KIN"/>
    <property type="match status" value="1"/>
</dbReference>
<organism evidence="18 19">
    <name type="scientific">Lederbergia citrea</name>
    <dbReference type="NCBI Taxonomy" id="2833581"/>
    <lineage>
        <taxon>Bacteria</taxon>
        <taxon>Bacillati</taxon>
        <taxon>Bacillota</taxon>
        <taxon>Bacilli</taxon>
        <taxon>Bacillales</taxon>
        <taxon>Bacillaceae</taxon>
        <taxon>Lederbergia</taxon>
    </lineage>
</organism>
<keyword evidence="13 15" id="KW-0472">Membrane</keyword>
<dbReference type="PROSITE" id="PS50885">
    <property type="entry name" value="HAMP"/>
    <property type="match status" value="1"/>
</dbReference>
<keyword evidence="14" id="KW-0175">Coiled coil</keyword>
<dbReference type="CDD" id="cd06225">
    <property type="entry name" value="HAMP"/>
    <property type="match status" value="1"/>
</dbReference>
<sequence>MKWTIRRKFLLAFLLLFTLATLFFNQLLEKTIENYTTTYIKNDLTNLQHTSKEYIKQFSQIHSNDDDLFSEYGSTIAQVLSNLHAQSVAVYKPDGSFLYEAVPIDQPLLMENQKYEHDVNKNSSNELLQAFQNKAAYTPKTLGKGTIIYFAYPVYMNDTFYGVIRFTGDYSDMFRHNEQLLTSFRLLTIFLFIGVFIISLLITNQIIKPLQYLTIATKRMARGDYNEITNNKTSDEIGELANQFQHMQNEIRQRIDELNEEKEKVLLLEQKRTDFFHNVTHELKTPLTTISGYAQIIGEKNFDDAIFLQKAASNIHSESERLNGMVTELLSFSKSQMPSIMKNKEVFDLYPFIQSICEDMQLKAKKYTMSIELTGTPTMINANRDDMRQVFINVIDNAIKHGKPKQAIQICVNETISIMNFCEPIPSKIVEHAFDPFIHRSTNESHGLGLFICKQILEQYGGTISFHYENEQAKIEITFPHPQQNGNNLSRIGNRSSI</sequence>
<keyword evidence="5" id="KW-0597">Phosphoprotein</keyword>
<dbReference type="Gene3D" id="1.10.287.130">
    <property type="match status" value="1"/>
</dbReference>
<keyword evidence="6" id="KW-0808">Transferase</keyword>
<feature type="transmembrane region" description="Helical" evidence="15">
    <location>
        <begin position="184"/>
        <end position="203"/>
    </location>
</feature>
<dbReference type="InterPro" id="IPR003594">
    <property type="entry name" value="HATPase_dom"/>
</dbReference>
<evidence type="ECO:0000256" key="8">
    <source>
        <dbReference type="ARBA" id="ARBA00022741"/>
    </source>
</evidence>
<evidence type="ECO:0000256" key="11">
    <source>
        <dbReference type="ARBA" id="ARBA00022989"/>
    </source>
</evidence>
<dbReference type="Pfam" id="PF00672">
    <property type="entry name" value="HAMP"/>
    <property type="match status" value="1"/>
</dbReference>
<name>A0A942Z4C6_9BACI</name>
<evidence type="ECO:0000259" key="16">
    <source>
        <dbReference type="PROSITE" id="PS50109"/>
    </source>
</evidence>
<comment type="subcellular location">
    <subcellularLocation>
        <location evidence="2">Cell membrane</location>
        <topology evidence="2">Multi-pass membrane protein</topology>
    </subcellularLocation>
</comment>
<reference evidence="18 19" key="1">
    <citation type="submission" date="2021-05" db="EMBL/GenBank/DDBJ databases">
        <title>Novel Bacillus species.</title>
        <authorList>
            <person name="Liu G."/>
        </authorList>
    </citation>
    <scope>NUCLEOTIDE SEQUENCE [LARGE SCALE GENOMIC DNA]</scope>
    <source>
        <strain evidence="18 19">FJAT-49682</strain>
    </source>
</reference>
<evidence type="ECO:0000256" key="12">
    <source>
        <dbReference type="ARBA" id="ARBA00023012"/>
    </source>
</evidence>
<comment type="catalytic activity">
    <reaction evidence="1">
        <text>ATP + protein L-histidine = ADP + protein N-phospho-L-histidine.</text>
        <dbReference type="EC" id="2.7.13.3"/>
    </reaction>
</comment>
<evidence type="ECO:0000256" key="7">
    <source>
        <dbReference type="ARBA" id="ARBA00022692"/>
    </source>
</evidence>
<dbReference type="Gene3D" id="6.10.340.10">
    <property type="match status" value="1"/>
</dbReference>
<evidence type="ECO:0000256" key="5">
    <source>
        <dbReference type="ARBA" id="ARBA00022553"/>
    </source>
</evidence>
<dbReference type="GO" id="GO:0000155">
    <property type="term" value="F:phosphorelay sensor kinase activity"/>
    <property type="evidence" value="ECO:0007669"/>
    <property type="project" value="InterPro"/>
</dbReference>
<keyword evidence="11 15" id="KW-1133">Transmembrane helix</keyword>
<dbReference type="Pfam" id="PF00512">
    <property type="entry name" value="HisKA"/>
    <property type="match status" value="1"/>
</dbReference>
<evidence type="ECO:0000259" key="17">
    <source>
        <dbReference type="PROSITE" id="PS50885"/>
    </source>
</evidence>
<evidence type="ECO:0000313" key="18">
    <source>
        <dbReference type="EMBL" id="MBS4222255.1"/>
    </source>
</evidence>
<dbReference type="Pfam" id="PF02518">
    <property type="entry name" value="HATPase_c"/>
    <property type="match status" value="1"/>
</dbReference>
<dbReference type="InterPro" id="IPR036890">
    <property type="entry name" value="HATPase_C_sf"/>
</dbReference>
<dbReference type="SMART" id="SM00304">
    <property type="entry name" value="HAMP"/>
    <property type="match status" value="1"/>
</dbReference>
<dbReference type="GO" id="GO:0005524">
    <property type="term" value="F:ATP binding"/>
    <property type="evidence" value="ECO:0007669"/>
    <property type="project" value="UniProtKB-KW"/>
</dbReference>
<keyword evidence="7 15" id="KW-0812">Transmembrane</keyword>
<dbReference type="SUPFAM" id="SSF47384">
    <property type="entry name" value="Homodimeric domain of signal transducing histidine kinase"/>
    <property type="match status" value="1"/>
</dbReference>
<keyword evidence="8" id="KW-0547">Nucleotide-binding</keyword>
<evidence type="ECO:0000256" key="2">
    <source>
        <dbReference type="ARBA" id="ARBA00004651"/>
    </source>
</evidence>
<evidence type="ECO:0000256" key="15">
    <source>
        <dbReference type="SAM" id="Phobius"/>
    </source>
</evidence>
<feature type="domain" description="HAMP" evidence="17">
    <location>
        <begin position="204"/>
        <end position="256"/>
    </location>
</feature>